<dbReference type="GO" id="GO:0005829">
    <property type="term" value="C:cytosol"/>
    <property type="evidence" value="ECO:0007669"/>
    <property type="project" value="TreeGrafter"/>
</dbReference>
<dbReference type="GO" id="GO:0045947">
    <property type="term" value="P:negative regulation of translational initiation"/>
    <property type="evidence" value="ECO:0007669"/>
    <property type="project" value="UniProtKB-UniRule"/>
</dbReference>
<proteinExistence type="inferred from homology"/>
<evidence type="ECO:0000256" key="2">
    <source>
        <dbReference type="ARBA" id="ARBA00022845"/>
    </source>
</evidence>
<dbReference type="GO" id="GO:0044781">
    <property type="term" value="P:bacterial-type flagellum organization"/>
    <property type="evidence" value="ECO:0007669"/>
    <property type="project" value="UniProtKB-KW"/>
</dbReference>
<evidence type="ECO:0000313" key="6">
    <source>
        <dbReference type="Proteomes" id="UP000427281"/>
    </source>
</evidence>
<organism evidence="5 6">
    <name type="scientific">Gimesia benthica</name>
    <dbReference type="NCBI Taxonomy" id="2608982"/>
    <lineage>
        <taxon>Bacteria</taxon>
        <taxon>Pseudomonadati</taxon>
        <taxon>Planctomycetota</taxon>
        <taxon>Planctomycetia</taxon>
        <taxon>Planctomycetales</taxon>
        <taxon>Planctomycetaceae</taxon>
        <taxon>Gimesia</taxon>
    </lineage>
</organism>
<evidence type="ECO:0000313" key="5">
    <source>
        <dbReference type="EMBL" id="QGQ22014.1"/>
    </source>
</evidence>
<dbReference type="InterPro" id="IPR036107">
    <property type="entry name" value="CsrA_sf"/>
</dbReference>
<dbReference type="InterPro" id="IPR003751">
    <property type="entry name" value="CsrA"/>
</dbReference>
<dbReference type="Proteomes" id="UP000427281">
    <property type="component" value="Chromosome"/>
</dbReference>
<dbReference type="RefSeq" id="WP_155363105.1">
    <property type="nucleotide sequence ID" value="NZ_CP043930.1"/>
</dbReference>
<name>A0A6I6A6H7_9PLAN</name>
<dbReference type="PANTHER" id="PTHR34984">
    <property type="entry name" value="CARBON STORAGE REGULATOR"/>
    <property type="match status" value="1"/>
</dbReference>
<dbReference type="GO" id="GO:0006402">
    <property type="term" value="P:mRNA catabolic process"/>
    <property type="evidence" value="ECO:0007669"/>
    <property type="project" value="InterPro"/>
</dbReference>
<dbReference type="GO" id="GO:1902208">
    <property type="term" value="P:regulation of bacterial-type flagellum assembly"/>
    <property type="evidence" value="ECO:0007669"/>
    <property type="project" value="UniProtKB-UniRule"/>
</dbReference>
<keyword evidence="3 4" id="KW-0694">RNA-binding</keyword>
<dbReference type="EMBL" id="CP043930">
    <property type="protein sequence ID" value="QGQ22014.1"/>
    <property type="molecule type" value="Genomic_DNA"/>
</dbReference>
<dbReference type="PANTHER" id="PTHR34984:SF1">
    <property type="entry name" value="CARBON STORAGE REGULATOR"/>
    <property type="match status" value="1"/>
</dbReference>
<dbReference type="GO" id="GO:0006109">
    <property type="term" value="P:regulation of carbohydrate metabolic process"/>
    <property type="evidence" value="ECO:0007669"/>
    <property type="project" value="InterPro"/>
</dbReference>
<keyword evidence="2 4" id="KW-0810">Translation regulation</keyword>
<dbReference type="GO" id="GO:0048027">
    <property type="term" value="F:mRNA 5'-UTR binding"/>
    <property type="evidence" value="ECO:0007669"/>
    <property type="project" value="UniProtKB-UniRule"/>
</dbReference>
<accession>A0A6I6A6H7</accession>
<keyword evidence="6" id="KW-1185">Reference proteome</keyword>
<reference evidence="5 6" key="1">
    <citation type="submission" date="2019-09" db="EMBL/GenBank/DDBJ databases">
        <title>Gimesia benthica sp. nov., a novel bacterium isolated from deep-sea water of the Northwest Indian Ocean.</title>
        <authorList>
            <person name="Dai X."/>
        </authorList>
    </citation>
    <scope>NUCLEOTIDE SEQUENCE [LARGE SCALE GENOMIC DNA]</scope>
    <source>
        <strain evidence="5 6">E7</strain>
    </source>
</reference>
<comment type="subunit">
    <text evidence="4">Homodimer; the beta-strands of each monomer intercalate to form a hydrophobic core, while the alpha-helices form wings that extend away from the core.</text>
</comment>
<keyword evidence="1 4" id="KW-0963">Cytoplasm</keyword>
<evidence type="ECO:0000256" key="4">
    <source>
        <dbReference type="HAMAP-Rule" id="MF_00167"/>
    </source>
</evidence>
<dbReference type="Gene3D" id="2.60.40.4380">
    <property type="entry name" value="Translational regulator CsrA"/>
    <property type="match status" value="1"/>
</dbReference>
<comment type="function">
    <text evidence="4">A translational regulator that binds mRNA to regulate translation initiation and/or mRNA stability. Usually binds in the 5'-UTR at or near the Shine-Dalgarno sequence preventing ribosome-binding, thus repressing translation. Its main target seems to be the major flagellin gene, while its function is anatagonized by FliW.</text>
</comment>
<evidence type="ECO:0000256" key="1">
    <source>
        <dbReference type="ARBA" id="ARBA00022490"/>
    </source>
</evidence>
<keyword evidence="4" id="KW-0678">Repressor</keyword>
<evidence type="ECO:0000256" key="3">
    <source>
        <dbReference type="ARBA" id="ARBA00022884"/>
    </source>
</evidence>
<comment type="subcellular location">
    <subcellularLocation>
        <location evidence="4">Cytoplasm</location>
    </subcellularLocation>
</comment>
<sequence length="66" mass="7316">MLVLTRKRGERVVISDNIELTVVSIRGKRVKLGVTAPADVIIRRNDLSQSGNRKALLEESCPTRVS</sequence>
<dbReference type="KEGG" id="gim:F1728_04595"/>
<dbReference type="SUPFAM" id="SSF117130">
    <property type="entry name" value="CsrA-like"/>
    <property type="match status" value="1"/>
</dbReference>
<comment type="similarity">
    <text evidence="4">Belongs to the CsrA/RsmA family.</text>
</comment>
<dbReference type="HAMAP" id="MF_00167">
    <property type="entry name" value="CsrA"/>
    <property type="match status" value="1"/>
</dbReference>
<dbReference type="Pfam" id="PF02599">
    <property type="entry name" value="CsrA"/>
    <property type="match status" value="1"/>
</dbReference>
<keyword evidence="4" id="KW-1005">Bacterial flagellum biogenesis</keyword>
<gene>
    <name evidence="4" type="primary">csrA</name>
    <name evidence="5" type="ORF">F1728_04595</name>
</gene>
<dbReference type="AlphaFoldDB" id="A0A6I6A6H7"/>
<protein>
    <recommendedName>
        <fullName evidence="4">Translational regulator CsrA</fullName>
    </recommendedName>
</protein>